<dbReference type="GO" id="GO:0006281">
    <property type="term" value="P:DNA repair"/>
    <property type="evidence" value="ECO:0007669"/>
    <property type="project" value="UniProtKB-KW"/>
</dbReference>
<dbReference type="PANTHER" id="PTHR15272:SF0">
    <property type="entry name" value="CHROMATIN ASSEMBLY FACTOR 1 SUBUNIT A"/>
    <property type="match status" value="1"/>
</dbReference>
<evidence type="ECO:0000313" key="7">
    <source>
        <dbReference type="EMBL" id="KAL3790686.1"/>
    </source>
</evidence>
<feature type="compositionally biased region" description="Pro residues" evidence="5">
    <location>
        <begin position="1279"/>
        <end position="1288"/>
    </location>
</feature>
<gene>
    <name evidence="7" type="ORF">HJC23_009786</name>
</gene>
<keyword evidence="4" id="KW-0539">Nucleus</keyword>
<feature type="compositionally biased region" description="Polar residues" evidence="5">
    <location>
        <begin position="102"/>
        <end position="113"/>
    </location>
</feature>
<feature type="compositionally biased region" description="Basic and acidic residues" evidence="5">
    <location>
        <begin position="336"/>
        <end position="359"/>
    </location>
</feature>
<keyword evidence="3" id="KW-0234">DNA repair</keyword>
<feature type="region of interest" description="Disordered" evidence="5">
    <location>
        <begin position="246"/>
        <end position="286"/>
    </location>
</feature>
<comment type="subcellular location">
    <subcellularLocation>
        <location evidence="1">Nucleus</location>
    </subcellularLocation>
</comment>
<feature type="region of interest" description="Disordered" evidence="5">
    <location>
        <begin position="1033"/>
        <end position="1064"/>
    </location>
</feature>
<feature type="domain" description="Chromatin assembly factor 1 subunit A dimerization" evidence="6">
    <location>
        <begin position="991"/>
        <end position="1062"/>
    </location>
</feature>
<evidence type="ECO:0000256" key="2">
    <source>
        <dbReference type="ARBA" id="ARBA00022763"/>
    </source>
</evidence>
<feature type="compositionally biased region" description="Polar residues" evidence="5">
    <location>
        <begin position="492"/>
        <end position="521"/>
    </location>
</feature>
<evidence type="ECO:0000256" key="4">
    <source>
        <dbReference type="ARBA" id="ARBA00023242"/>
    </source>
</evidence>
<reference evidence="7 8" key="1">
    <citation type="journal article" date="2020" name="G3 (Bethesda)">
        <title>Improved Reference Genome for Cyclotella cryptica CCMP332, a Model for Cell Wall Morphogenesis, Salinity Adaptation, and Lipid Production in Diatoms (Bacillariophyta).</title>
        <authorList>
            <person name="Roberts W.R."/>
            <person name="Downey K.M."/>
            <person name="Ruck E.C."/>
            <person name="Traller J.C."/>
            <person name="Alverson A.J."/>
        </authorList>
    </citation>
    <scope>NUCLEOTIDE SEQUENCE [LARGE SCALE GENOMIC DNA]</scope>
    <source>
        <strain evidence="7 8">CCMP332</strain>
    </source>
</reference>
<feature type="region of interest" description="Disordered" evidence="5">
    <location>
        <begin position="35"/>
        <end position="142"/>
    </location>
</feature>
<feature type="region of interest" description="Disordered" evidence="5">
    <location>
        <begin position="184"/>
        <end position="211"/>
    </location>
</feature>
<comment type="caution">
    <text evidence="7">The sequence shown here is derived from an EMBL/GenBank/DDBJ whole genome shotgun (WGS) entry which is preliminary data.</text>
</comment>
<dbReference type="PANTHER" id="PTHR15272">
    <property type="entry name" value="CHROMATIN ASSEMBLY FACTOR 1 SUBUNIT A CAF-1 SUBUNIT A"/>
    <property type="match status" value="1"/>
</dbReference>
<proteinExistence type="predicted"/>
<evidence type="ECO:0000256" key="5">
    <source>
        <dbReference type="SAM" id="MobiDB-lite"/>
    </source>
</evidence>
<feature type="region of interest" description="Disordered" evidence="5">
    <location>
        <begin position="847"/>
        <end position="957"/>
    </location>
</feature>
<sequence length="1322" mass="144377">MPSSGFVEVDITNNNTAILDSSASDVVIASAPPSEVHNAISPIPPKSALAGVTQSQESDASPMPPKKLSMERQTKKPRAKKTVSSKDKSPSAVKIAKKDQDNTNVVTPRSKNATAVALTPTKPAIATPENSEKKEVKKKPPGLTLDSFFGKGMKTAVVKIDATKKKETVAAKQVIAELDKRVEGVSEVKTSTSHPEPKARSSTAATNVSKRSNACTVAPSFLDMTEDSPARAVAMAIAQKFAGRRRGKRSALGKAAQGVGEVGSGMSEHDKIESSGAEKEMSSDDVEVSVAVVEDMVGDRIHEGNKNGEADSIAQAATDIAQTADNTVDAATNGVDRGEERHDMDDDKTVELNAEKMKAADVPNSNSENSDEDAMEEQAPVEEVVFNAAVQVESPIKSSDDDESSSPKDAIAVEDATQQDKTPFITSSPKTAKTAKPKKKTTTTKSPHDEAPPTKGITSIGDSLKMFAARPKTSTQSTESTNKQELPIRAGPSQSPSDQVTSETSKINPAKNSRSNKTAATKTKRRESPKLKNTKDLPVTDGSILMADKSKPEADSKSASCKATAVKATELPTEPLSDENSARMKQYLTLRERYVIRAVEVASRSASDDFEEEQLCDTDLPLLQKGSVEIGDDGEFPDALVPRLLVLVQGSKLPLSIFSKNALETLSVFTNDARTLTSESISAKVKLIAQRKPYLSGNPPSPSEKPISLAKLDCFEDTNDCYLWRWELSSIDLLPQTEAAKVKKARATRKKLQAHHAAIIKLISSIDNATRWLVKNPTCSMQSSAVPVLAKVSDMEEKVLKFEREEEKIRLLNEVKAQKAKDKAEELAEKQKEKERLEEERLNAKRVKEEEKAKAAKEREEAKQKKETEKLKQQREAEEKELKRKARMMTFFSIGNTKKKQKTKDLSSSKASTNSVNPSSFDSRAFRSMINSEDGHVTNPFARLSQGARSSRKRKTKDVKVSVYVTVLSDNPFAPQPYDEEKIISVPNKYKFLGFHEDDRPPYHGTWSKRSSVVTGRRPFARDSEFLNYDVDSEAEWEQEDEDGEDCDKSEGEEEDVPNDDDTDSWLAAEDELGIDDEDEETRKLRKKKLLSEATLSVKACVIAPTAGGICHEMTEDAMKFAVEGFNPQDAMDLLSSHVGLVLTPNVDVCLDAIPPTDREEQEPKANTSQKMSLEASKTIAQFIHNSTVNSKEKIITELLNAHPTVTSSRAQAMRELEVTAEKRRLPRGAGVVWEVKADHLHSLGLTAKDLKSPPPLPDETTPPTVKTAVSIAVADPVPTSPVPPPNQPKQSKKRTKPEVSTASAHLFAAFIKKGNKKQKTD</sequence>
<protein>
    <recommendedName>
        <fullName evidence="6">Chromatin assembly factor 1 subunit A dimerization domain-containing protein</fullName>
    </recommendedName>
</protein>
<evidence type="ECO:0000259" key="6">
    <source>
        <dbReference type="Pfam" id="PF12253"/>
    </source>
</evidence>
<feature type="compositionally biased region" description="Basic and acidic residues" evidence="5">
    <location>
        <begin position="267"/>
        <end position="282"/>
    </location>
</feature>
<dbReference type="Proteomes" id="UP001516023">
    <property type="component" value="Unassembled WGS sequence"/>
</dbReference>
<feature type="region of interest" description="Disordered" evidence="5">
    <location>
        <begin position="1275"/>
        <end position="1322"/>
    </location>
</feature>
<evidence type="ECO:0000313" key="8">
    <source>
        <dbReference type="Proteomes" id="UP001516023"/>
    </source>
</evidence>
<dbReference type="GO" id="GO:0005634">
    <property type="term" value="C:nucleus"/>
    <property type="evidence" value="ECO:0007669"/>
    <property type="project" value="UniProtKB-SubCell"/>
</dbReference>
<feature type="compositionally biased region" description="Basic residues" evidence="5">
    <location>
        <begin position="433"/>
        <end position="442"/>
    </location>
</feature>
<evidence type="ECO:0000256" key="1">
    <source>
        <dbReference type="ARBA" id="ARBA00004123"/>
    </source>
</evidence>
<evidence type="ECO:0000256" key="3">
    <source>
        <dbReference type="ARBA" id="ARBA00023204"/>
    </source>
</evidence>
<name>A0ABD3PTS5_9STRA</name>
<feature type="compositionally biased region" description="Basic and acidic residues" evidence="5">
    <location>
        <begin position="847"/>
        <end position="882"/>
    </location>
</feature>
<dbReference type="InterPro" id="IPR022043">
    <property type="entry name" value="CAF1A_DD"/>
</dbReference>
<organism evidence="7 8">
    <name type="scientific">Cyclotella cryptica</name>
    <dbReference type="NCBI Taxonomy" id="29204"/>
    <lineage>
        <taxon>Eukaryota</taxon>
        <taxon>Sar</taxon>
        <taxon>Stramenopiles</taxon>
        <taxon>Ochrophyta</taxon>
        <taxon>Bacillariophyta</taxon>
        <taxon>Coscinodiscophyceae</taxon>
        <taxon>Thalassiosirophycidae</taxon>
        <taxon>Stephanodiscales</taxon>
        <taxon>Stephanodiscaceae</taxon>
        <taxon>Cyclotella</taxon>
    </lineage>
</organism>
<keyword evidence="2" id="KW-0227">DNA damage</keyword>
<feature type="compositionally biased region" description="Polar residues" evidence="5">
    <location>
        <begin position="906"/>
        <end position="922"/>
    </location>
</feature>
<feature type="compositionally biased region" description="Basic and acidic residues" evidence="5">
    <location>
        <begin position="526"/>
        <end position="535"/>
    </location>
</feature>
<dbReference type="Pfam" id="PF12253">
    <property type="entry name" value="CAF1A_dimeriz"/>
    <property type="match status" value="1"/>
</dbReference>
<feature type="compositionally biased region" description="Polar residues" evidence="5">
    <location>
        <begin position="188"/>
        <end position="211"/>
    </location>
</feature>
<dbReference type="EMBL" id="JABMIG020000124">
    <property type="protein sequence ID" value="KAL3790686.1"/>
    <property type="molecule type" value="Genomic_DNA"/>
</dbReference>
<keyword evidence="8" id="KW-1185">Reference proteome</keyword>
<feature type="region of interest" description="Disordered" evidence="5">
    <location>
        <begin position="324"/>
        <end position="558"/>
    </location>
</feature>
<feature type="compositionally biased region" description="Polar residues" evidence="5">
    <location>
        <begin position="472"/>
        <end position="484"/>
    </location>
</feature>
<accession>A0ABD3PTS5</accession>
<feature type="compositionally biased region" description="Acidic residues" evidence="5">
    <location>
        <begin position="369"/>
        <end position="380"/>
    </location>
</feature>